<evidence type="ECO:0000313" key="2">
    <source>
        <dbReference type="EMBL" id="MCV2231339.1"/>
    </source>
</evidence>
<dbReference type="PANTHER" id="PTHR43649">
    <property type="entry name" value="ARABINOSE-BINDING PROTEIN-RELATED"/>
    <property type="match status" value="1"/>
</dbReference>
<dbReference type="PANTHER" id="PTHR43649:SF12">
    <property type="entry name" value="DIACETYLCHITOBIOSE BINDING PROTEIN DASA"/>
    <property type="match status" value="1"/>
</dbReference>
<keyword evidence="3" id="KW-1185">Reference proteome</keyword>
<sequence>MIKRLTLLITVLTLALTLAACKKDSGLDANVAGEVTVMLYNGDGNTYEDLGHQTLNTADIKDDKLGLMYAVATEFNKHYPNVKINVHFKLGDSYNWDTKETWAQYRSNYEQQTGTKVDIWSATDLAGDTTRGLVADLSVFKDDAVYKSINPAFMKMLNYYGVQAGLPEYLVPWGIYVNRDFAEEKNLDVPSPDWTIEEYTEFVAHSQINEFYGTENPDFRMIQTGATTITQQLLKQGVDGDYVNVNSDEVRALIPYITTWAQNALWTTGEGWSSGGTTNEFYGSGGWWGHNFFKQGKMLTNSADPWMLGDAANPLTSELMLNDVDWDYYPRPSTNGVDNTVGIVLDPIAIRNYAMDDSDVKLSQEEKSKLEIAYTFASFWTADTRSWEAQSKQQYNNNGKFDTVMSDSFPVTTGDTFAEQMEIWYSLPTHQYFRDAERTPGFQKILQIFNEGKIYDVADKAYPWNFTEAGETKQIFHEWNQMGNPATLTGNPEATSPEILDGVAFTDAVLAKLPEWNVLFNARFEQAFDELKAGLVQYYGKTEKDF</sequence>
<evidence type="ECO:0000256" key="1">
    <source>
        <dbReference type="SAM" id="SignalP"/>
    </source>
</evidence>
<dbReference type="PROSITE" id="PS51257">
    <property type="entry name" value="PROKAR_LIPOPROTEIN"/>
    <property type="match status" value="1"/>
</dbReference>
<proteinExistence type="predicted"/>
<dbReference type="RefSeq" id="WP_263607452.1">
    <property type="nucleotide sequence ID" value="NZ_JAOVQM010000001.1"/>
</dbReference>
<evidence type="ECO:0008006" key="4">
    <source>
        <dbReference type="Google" id="ProtNLM"/>
    </source>
</evidence>
<dbReference type="InterPro" id="IPR050490">
    <property type="entry name" value="Bact_solute-bd_prot1"/>
</dbReference>
<reference evidence="2" key="1">
    <citation type="submission" date="2022-09" db="EMBL/GenBank/DDBJ databases">
        <title>Novel Mycoplasma species identified in domestic and wild animals.</title>
        <authorList>
            <person name="Volokhov D.V."/>
            <person name="Furtak V.A."/>
            <person name="Zagorodnyaya T.A."/>
        </authorList>
    </citation>
    <scope>NUCLEOTIDE SEQUENCE</scope>
    <source>
        <strain evidence="2">Oakley</strain>
    </source>
</reference>
<protein>
    <recommendedName>
        <fullName evidence="4">Sugar ABC transporter substrate-binding protein</fullName>
    </recommendedName>
</protein>
<feature type="chain" id="PRO_5046232083" description="Sugar ABC transporter substrate-binding protein" evidence="1">
    <location>
        <begin position="23"/>
        <end position="546"/>
    </location>
</feature>
<accession>A0ABT2Y3M8</accession>
<name>A0ABT2Y3M8_9MOLU</name>
<dbReference type="Proteomes" id="UP001177160">
    <property type="component" value="Unassembled WGS sequence"/>
</dbReference>
<dbReference type="SUPFAM" id="SSF53850">
    <property type="entry name" value="Periplasmic binding protein-like II"/>
    <property type="match status" value="1"/>
</dbReference>
<organism evidence="2 3">
    <name type="scientific">Paracholeplasma manati</name>
    <dbReference type="NCBI Taxonomy" id="591373"/>
    <lineage>
        <taxon>Bacteria</taxon>
        <taxon>Bacillati</taxon>
        <taxon>Mycoplasmatota</taxon>
        <taxon>Mollicutes</taxon>
        <taxon>Acholeplasmatales</taxon>
        <taxon>Acholeplasmataceae</taxon>
        <taxon>Paracholeplasma</taxon>
    </lineage>
</organism>
<gene>
    <name evidence="2" type="ORF">N7548_00670</name>
</gene>
<dbReference type="EMBL" id="JAOVQM010000001">
    <property type="protein sequence ID" value="MCV2231339.1"/>
    <property type="molecule type" value="Genomic_DNA"/>
</dbReference>
<evidence type="ECO:0000313" key="3">
    <source>
        <dbReference type="Proteomes" id="UP001177160"/>
    </source>
</evidence>
<dbReference type="Gene3D" id="3.40.190.10">
    <property type="entry name" value="Periplasmic binding protein-like II"/>
    <property type="match status" value="1"/>
</dbReference>
<keyword evidence="1" id="KW-0732">Signal</keyword>
<comment type="caution">
    <text evidence="2">The sequence shown here is derived from an EMBL/GenBank/DDBJ whole genome shotgun (WGS) entry which is preliminary data.</text>
</comment>
<feature type="signal peptide" evidence="1">
    <location>
        <begin position="1"/>
        <end position="22"/>
    </location>
</feature>